<reference evidence="1 2" key="1">
    <citation type="submission" date="2016-07" db="EMBL/GenBank/DDBJ databases">
        <title>Pervasive Adenine N6-methylation of Active Genes in Fungi.</title>
        <authorList>
            <consortium name="DOE Joint Genome Institute"/>
            <person name="Mondo S.J."/>
            <person name="Dannebaum R.O."/>
            <person name="Kuo R.C."/>
            <person name="Labutti K."/>
            <person name="Haridas S."/>
            <person name="Kuo A."/>
            <person name="Salamov A."/>
            <person name="Ahrendt S.R."/>
            <person name="Lipzen A."/>
            <person name="Sullivan W."/>
            <person name="Andreopoulos W.B."/>
            <person name="Clum A."/>
            <person name="Lindquist E."/>
            <person name="Daum C."/>
            <person name="Ramamoorthy G.K."/>
            <person name="Gryganskyi A."/>
            <person name="Culley D."/>
            <person name="Magnuson J.K."/>
            <person name="James T.Y."/>
            <person name="O'Malley M.A."/>
            <person name="Stajich J.E."/>
            <person name="Spatafora J.W."/>
            <person name="Visel A."/>
            <person name="Grigoriev I.V."/>
        </authorList>
    </citation>
    <scope>NUCLEOTIDE SEQUENCE [LARGE SCALE GENOMIC DNA]</scope>
    <source>
        <strain evidence="1 2">PL171</strain>
    </source>
</reference>
<proteinExistence type="predicted"/>
<evidence type="ECO:0000313" key="1">
    <source>
        <dbReference type="EMBL" id="ORZ33865.1"/>
    </source>
</evidence>
<dbReference type="AlphaFoldDB" id="A0A1Y2HH25"/>
<keyword evidence="2" id="KW-1185">Reference proteome</keyword>
<evidence type="ECO:0000313" key="2">
    <source>
        <dbReference type="Proteomes" id="UP000193411"/>
    </source>
</evidence>
<dbReference type="Proteomes" id="UP000193411">
    <property type="component" value="Unassembled WGS sequence"/>
</dbReference>
<sequence length="81" mass="8949">MQAVVRMFQAPFSHSIVPFSTIPCTYTLGEALLPKDMPCCALWILRQTHRPTGGHCSAIISPSPLHRNIFFCGPHGKPCMP</sequence>
<protein>
    <submittedName>
        <fullName evidence="1">Uncharacterized protein</fullName>
    </submittedName>
</protein>
<comment type="caution">
    <text evidence="1">The sequence shown here is derived from an EMBL/GenBank/DDBJ whole genome shotgun (WGS) entry which is preliminary data.</text>
</comment>
<accession>A0A1Y2HH25</accession>
<organism evidence="1 2">
    <name type="scientific">Catenaria anguillulae PL171</name>
    <dbReference type="NCBI Taxonomy" id="765915"/>
    <lineage>
        <taxon>Eukaryota</taxon>
        <taxon>Fungi</taxon>
        <taxon>Fungi incertae sedis</taxon>
        <taxon>Blastocladiomycota</taxon>
        <taxon>Blastocladiomycetes</taxon>
        <taxon>Blastocladiales</taxon>
        <taxon>Catenariaceae</taxon>
        <taxon>Catenaria</taxon>
    </lineage>
</organism>
<dbReference type="EMBL" id="MCFL01000032">
    <property type="protein sequence ID" value="ORZ33865.1"/>
    <property type="molecule type" value="Genomic_DNA"/>
</dbReference>
<gene>
    <name evidence="1" type="ORF">BCR44DRAFT_1437189</name>
</gene>
<name>A0A1Y2HH25_9FUNG</name>